<dbReference type="PANTHER" id="PTHR39966">
    <property type="entry name" value="BLL2471 PROTEIN-RELATED"/>
    <property type="match status" value="1"/>
</dbReference>
<reference evidence="4 5" key="1">
    <citation type="submission" date="2024-06" db="EMBL/GenBank/DDBJ databases">
        <title>Genomic Encyclopedia of Type Strains, Phase IV (KMG-IV): sequencing the most valuable type-strain genomes for metagenomic binning, comparative biology and taxonomic classification.</title>
        <authorList>
            <person name="Goeker M."/>
        </authorList>
    </citation>
    <scope>NUCLEOTIDE SEQUENCE [LARGE SCALE GENOMIC DNA]</scope>
    <source>
        <strain evidence="4 5">DSM 21460</strain>
    </source>
</reference>
<organism evidence="4 5">
    <name type="scientific">Peptoniphilus olsenii</name>
    <dbReference type="NCBI Taxonomy" id="411570"/>
    <lineage>
        <taxon>Bacteria</taxon>
        <taxon>Bacillati</taxon>
        <taxon>Bacillota</taxon>
        <taxon>Tissierellia</taxon>
        <taxon>Tissierellales</taxon>
        <taxon>Peptoniphilaceae</taxon>
        <taxon>Peptoniphilus</taxon>
    </lineage>
</organism>
<dbReference type="EMBL" id="JBEPMA010000002">
    <property type="protein sequence ID" value="MET3616788.1"/>
    <property type="molecule type" value="Genomic_DNA"/>
</dbReference>
<evidence type="ECO:0000313" key="5">
    <source>
        <dbReference type="Proteomes" id="UP001549162"/>
    </source>
</evidence>
<dbReference type="SUPFAM" id="SSF140683">
    <property type="entry name" value="SP0561-like"/>
    <property type="match status" value="1"/>
</dbReference>
<evidence type="ECO:0000259" key="2">
    <source>
        <dbReference type="Pfam" id="PF04282"/>
    </source>
</evidence>
<dbReference type="Gene3D" id="1.10.3910.10">
    <property type="entry name" value="SP0561-like"/>
    <property type="match status" value="1"/>
</dbReference>
<gene>
    <name evidence="4" type="ORF">ABID14_000413</name>
</gene>
<dbReference type="Pfam" id="PF01814">
    <property type="entry name" value="Hemerythrin"/>
    <property type="match status" value="1"/>
</dbReference>
<name>A0ABV2J821_9FIRM</name>
<feature type="domain" description="Hemerythrin-like" evidence="1">
    <location>
        <begin position="201"/>
        <end position="316"/>
    </location>
</feature>
<dbReference type="Pfam" id="PF04282">
    <property type="entry name" value="DUF438"/>
    <property type="match status" value="1"/>
</dbReference>
<sequence>MKKIDFNKNLYDLTKQYPEIIHIMDELGFTEINNKTILSSMGKVMTIPQGAKMHNISMEKIREKFNKNNFEIINYQIASENNSSIIEQNSVDRVLILKNYLKRLGEGEELEIVQKDFKNNFKNVDSSEIMKAEQSLIEDGTPINELQKLCDLHSSLFHGSTLEEKITNAEKSIQESNYKYDSKKFEDKITKTKKLKNIDGHPLNTFARENDELRKLIKKLKNALDTKTNFYDALYNMKDISIHYAKKGDLLYPHLDSKYNITGPSNVMWTVDDEIRQIFSSLLSDKDNYEKNIQKYRDVLKRIEEMIYKEENILFPNCAMNFTEKEWINIYKDMLDYDKVFGIAPKTWKKGENTTVKEQFLEGEITLSGGHLNINELDCLLNTIPLEITFVDANNINKYFNEGEKIMKRPKMAIDRSVFTCHPPKVQKLVKAIIDDLKNGRKDNVPVWLEKQGHTLYINYIAVKDDDKNYVGTLEVVQDMTFAKNHFLKLNQ</sequence>
<comment type="caution">
    <text evidence="4">The sequence shown here is derived from an EMBL/GenBank/DDBJ whole genome shotgun (WGS) entry which is preliminary data.</text>
</comment>
<feature type="domain" description="DUF438" evidence="2">
    <location>
        <begin position="97"/>
        <end position="160"/>
    </location>
</feature>
<dbReference type="RefSeq" id="WP_354366797.1">
    <property type="nucleotide sequence ID" value="NZ_JBEPMA010000002.1"/>
</dbReference>
<dbReference type="Pfam" id="PF08984">
    <property type="entry name" value="DUF1858"/>
    <property type="match status" value="1"/>
</dbReference>
<dbReference type="PANTHER" id="PTHR39966:SF3">
    <property type="entry name" value="DUF438 DOMAIN-CONTAINING PROTEIN"/>
    <property type="match status" value="1"/>
</dbReference>
<dbReference type="InterPro" id="IPR012312">
    <property type="entry name" value="Hemerythrin-like"/>
</dbReference>
<accession>A0ABV2J821</accession>
<dbReference type="InterPro" id="IPR007380">
    <property type="entry name" value="DUF438"/>
</dbReference>
<evidence type="ECO:0000259" key="3">
    <source>
        <dbReference type="Pfam" id="PF08984"/>
    </source>
</evidence>
<dbReference type="Gene3D" id="1.20.120.520">
    <property type="entry name" value="nmb1532 protein domain like"/>
    <property type="match status" value="1"/>
</dbReference>
<dbReference type="Pfam" id="PF13596">
    <property type="entry name" value="PAS_10"/>
    <property type="match status" value="1"/>
</dbReference>
<keyword evidence="5" id="KW-1185">Reference proteome</keyword>
<proteinExistence type="predicted"/>
<protein>
    <submittedName>
        <fullName evidence="4">DUF438 domain-containing protein</fullName>
    </submittedName>
</protein>
<dbReference type="InterPro" id="IPR038062">
    <property type="entry name" value="ScdA-like_N_sf"/>
</dbReference>
<feature type="domain" description="DUF1858" evidence="3">
    <location>
        <begin position="4"/>
        <end position="61"/>
    </location>
</feature>
<dbReference type="Proteomes" id="UP001549162">
    <property type="component" value="Unassembled WGS sequence"/>
</dbReference>
<dbReference type="InterPro" id="IPR015077">
    <property type="entry name" value="DUF1858"/>
</dbReference>
<evidence type="ECO:0000259" key="1">
    <source>
        <dbReference type="Pfam" id="PF01814"/>
    </source>
</evidence>
<evidence type="ECO:0000313" key="4">
    <source>
        <dbReference type="EMBL" id="MET3616788.1"/>
    </source>
</evidence>